<dbReference type="Proteomes" id="UP000299084">
    <property type="component" value="Unassembled WGS sequence"/>
</dbReference>
<evidence type="ECO:0000313" key="2">
    <source>
        <dbReference type="EMBL" id="KAB1252376.1"/>
    </source>
</evidence>
<gene>
    <name evidence="2" type="ORF">Cadr_000030990</name>
</gene>
<proteinExistence type="predicted"/>
<reference evidence="2 3" key="1">
    <citation type="journal article" date="2019" name="Mol. Ecol. Resour.">
        <title>Improving Illumina assemblies with Hi-C and long reads: an example with the North African dromedary.</title>
        <authorList>
            <person name="Elbers J.P."/>
            <person name="Rogers M.F."/>
            <person name="Perelman P.L."/>
            <person name="Proskuryakova A.A."/>
            <person name="Serdyukova N.A."/>
            <person name="Johnson W.E."/>
            <person name="Horin P."/>
            <person name="Corander J."/>
            <person name="Murphy D."/>
            <person name="Burger P.A."/>
        </authorList>
    </citation>
    <scope>NUCLEOTIDE SEQUENCE [LARGE SCALE GENOMIC DNA]</scope>
    <source>
        <strain evidence="2">Drom800</strain>
        <tissue evidence="2">Blood</tissue>
    </source>
</reference>
<evidence type="ECO:0000256" key="1">
    <source>
        <dbReference type="SAM" id="MobiDB-lite"/>
    </source>
</evidence>
<dbReference type="EMBL" id="JWIN03000038">
    <property type="protein sequence ID" value="KAB1252376.1"/>
    <property type="molecule type" value="Genomic_DNA"/>
</dbReference>
<evidence type="ECO:0000313" key="3">
    <source>
        <dbReference type="Proteomes" id="UP000299084"/>
    </source>
</evidence>
<dbReference type="AlphaFoldDB" id="A0A5N4C0I5"/>
<protein>
    <submittedName>
        <fullName evidence="2">Uncharacterized protein</fullName>
    </submittedName>
</protein>
<comment type="caution">
    <text evidence="2">The sequence shown here is derived from an EMBL/GenBank/DDBJ whole genome shotgun (WGS) entry which is preliminary data.</text>
</comment>
<sequence length="85" mass="8740">MHAQSVPAGTSFGSSSSEPGIGSKAAQFFRPLSGVCAAPWLRASSCKAQLLLVESGKGSVSAERASFSSLSVSAPGKYLEHFHVL</sequence>
<name>A0A5N4C0I5_CAMDR</name>
<keyword evidence="3" id="KW-1185">Reference proteome</keyword>
<feature type="region of interest" description="Disordered" evidence="1">
    <location>
        <begin position="1"/>
        <end position="20"/>
    </location>
</feature>
<accession>A0A5N4C0I5</accession>
<organism evidence="2 3">
    <name type="scientific">Camelus dromedarius</name>
    <name type="common">Dromedary</name>
    <name type="synonym">Arabian camel</name>
    <dbReference type="NCBI Taxonomy" id="9838"/>
    <lineage>
        <taxon>Eukaryota</taxon>
        <taxon>Metazoa</taxon>
        <taxon>Chordata</taxon>
        <taxon>Craniata</taxon>
        <taxon>Vertebrata</taxon>
        <taxon>Euteleostomi</taxon>
        <taxon>Mammalia</taxon>
        <taxon>Eutheria</taxon>
        <taxon>Laurasiatheria</taxon>
        <taxon>Artiodactyla</taxon>
        <taxon>Tylopoda</taxon>
        <taxon>Camelidae</taxon>
        <taxon>Camelus</taxon>
    </lineage>
</organism>
<feature type="compositionally biased region" description="Polar residues" evidence="1">
    <location>
        <begin position="7"/>
        <end position="18"/>
    </location>
</feature>